<dbReference type="InterPro" id="IPR027417">
    <property type="entry name" value="P-loop_NTPase"/>
</dbReference>
<organism evidence="2 3">
    <name type="scientific">Claviceps africana</name>
    <dbReference type="NCBI Taxonomy" id="83212"/>
    <lineage>
        <taxon>Eukaryota</taxon>
        <taxon>Fungi</taxon>
        <taxon>Dikarya</taxon>
        <taxon>Ascomycota</taxon>
        <taxon>Pezizomycotina</taxon>
        <taxon>Sordariomycetes</taxon>
        <taxon>Hypocreomycetidae</taxon>
        <taxon>Hypocreales</taxon>
        <taxon>Clavicipitaceae</taxon>
        <taxon>Claviceps</taxon>
    </lineage>
</organism>
<dbReference type="Pfam" id="PF13521">
    <property type="entry name" value="AAA_28"/>
    <property type="match status" value="1"/>
</dbReference>
<keyword evidence="3" id="KW-1185">Reference proteome</keyword>
<dbReference type="Proteomes" id="UP000811619">
    <property type="component" value="Unassembled WGS sequence"/>
</dbReference>
<dbReference type="OrthoDB" id="6118920at2759"/>
<evidence type="ECO:0000259" key="1">
    <source>
        <dbReference type="Pfam" id="PF13521"/>
    </source>
</evidence>
<dbReference type="EMBL" id="SRPY01000235">
    <property type="protein sequence ID" value="KAG5926767.1"/>
    <property type="molecule type" value="Genomic_DNA"/>
</dbReference>
<accession>A0A8K0JA88</accession>
<protein>
    <recommendedName>
        <fullName evidence="1">NadR/Ttd14 AAA domain-containing protein</fullName>
    </recommendedName>
</protein>
<comment type="caution">
    <text evidence="2">The sequence shown here is derived from an EMBL/GenBank/DDBJ whole genome shotgun (WGS) entry which is preliminary data.</text>
</comment>
<dbReference type="InterPro" id="IPR038727">
    <property type="entry name" value="NadR/Ttd14_AAA_dom"/>
</dbReference>
<name>A0A8K0JA88_9HYPO</name>
<reference evidence="2" key="1">
    <citation type="journal article" date="2020" name="bioRxiv">
        <title>Whole genome comparisons of ergot fungi reveals the divergence and evolution of species within the genus Claviceps are the result of varying mechanisms driving genome evolution and host range expansion.</title>
        <authorList>
            <person name="Wyka S.A."/>
            <person name="Mondo S.J."/>
            <person name="Liu M."/>
            <person name="Dettman J."/>
            <person name="Nalam V."/>
            <person name="Broders K.D."/>
        </authorList>
    </citation>
    <scope>NUCLEOTIDE SEQUENCE</scope>
    <source>
        <strain evidence="2">CCC 489</strain>
    </source>
</reference>
<feature type="domain" description="NadR/Ttd14 AAA" evidence="1">
    <location>
        <begin position="8"/>
        <end position="182"/>
    </location>
</feature>
<sequence>MTSIPPNIYIIGAQSTGKTTLVNALAASADHLPPSTRPSIISEVARAVLAKHDFRAHDIRASHQRCSALQMLILKAQHDQEQEALRTNSWFISDRSGLDPLVYAERHVSPAFARTMMRTPEWQSLRSSLARSLIVVCEPVRGWLVDDGVRLMPADDEDWRDYHRRFCSCLDALGLEYRLLPSIKPHLEWRVRHVWEAWRVRAAQTDDGHAPETCRSHEFPPGPR</sequence>
<dbReference type="SUPFAM" id="SSF52540">
    <property type="entry name" value="P-loop containing nucleoside triphosphate hydrolases"/>
    <property type="match status" value="1"/>
</dbReference>
<dbReference type="AlphaFoldDB" id="A0A8K0JA88"/>
<dbReference type="Gene3D" id="3.40.50.300">
    <property type="entry name" value="P-loop containing nucleotide triphosphate hydrolases"/>
    <property type="match status" value="1"/>
</dbReference>
<gene>
    <name evidence="2" type="ORF">E4U42_002961</name>
</gene>
<evidence type="ECO:0000313" key="2">
    <source>
        <dbReference type="EMBL" id="KAG5926767.1"/>
    </source>
</evidence>
<evidence type="ECO:0000313" key="3">
    <source>
        <dbReference type="Proteomes" id="UP000811619"/>
    </source>
</evidence>
<proteinExistence type="predicted"/>